<dbReference type="PANTHER" id="PTHR47248">
    <property type="entry name" value="PROTEIN CBG06772"/>
    <property type="match status" value="1"/>
</dbReference>
<sequence length="107" mass="12217">MFRCIGNAEPTGSCDREMKGCPDDSSCFLGPFGPGLCCNKKVEEEWLDELNPECEGHMEWGEKAWKNIEYLLGRKCAHRFCPKDYVCVQKIHLAQCCQRANKTVKEP</sequence>
<keyword evidence="2" id="KW-1185">Reference proteome</keyword>
<evidence type="ECO:0000313" key="2">
    <source>
        <dbReference type="Proteomes" id="UP000270094"/>
    </source>
</evidence>
<dbReference type="PANTHER" id="PTHR47248:SF8">
    <property type="entry name" value="BPTI_KUNITZ INHIBITOR DOMAIN-CONTAINING PROTEIN-RELATED"/>
    <property type="match status" value="1"/>
</dbReference>
<dbReference type="AlphaFoldDB" id="A0A3P7IUA1"/>
<protein>
    <submittedName>
        <fullName evidence="1">Uncharacterized protein</fullName>
    </submittedName>
</protein>
<gene>
    <name evidence="1" type="ORF">SVUK_LOCUS4102</name>
</gene>
<organism evidence="1 2">
    <name type="scientific">Strongylus vulgaris</name>
    <name type="common">Blood worm</name>
    <dbReference type="NCBI Taxonomy" id="40348"/>
    <lineage>
        <taxon>Eukaryota</taxon>
        <taxon>Metazoa</taxon>
        <taxon>Ecdysozoa</taxon>
        <taxon>Nematoda</taxon>
        <taxon>Chromadorea</taxon>
        <taxon>Rhabditida</taxon>
        <taxon>Rhabditina</taxon>
        <taxon>Rhabditomorpha</taxon>
        <taxon>Strongyloidea</taxon>
        <taxon>Strongylidae</taxon>
        <taxon>Strongylus</taxon>
    </lineage>
</organism>
<reference evidence="1 2" key="1">
    <citation type="submission" date="2018-11" db="EMBL/GenBank/DDBJ databases">
        <authorList>
            <consortium name="Pathogen Informatics"/>
        </authorList>
    </citation>
    <scope>NUCLEOTIDE SEQUENCE [LARGE SCALE GENOMIC DNA]</scope>
</reference>
<proteinExistence type="predicted"/>
<dbReference type="Proteomes" id="UP000270094">
    <property type="component" value="Unassembled WGS sequence"/>
</dbReference>
<dbReference type="InterPro" id="IPR052861">
    <property type="entry name" value="BPTI/Kunitz_domain"/>
</dbReference>
<dbReference type="EMBL" id="UYYB01011084">
    <property type="protein sequence ID" value="VDM69104.1"/>
    <property type="molecule type" value="Genomic_DNA"/>
</dbReference>
<dbReference type="OrthoDB" id="4473401at2759"/>
<name>A0A3P7IUA1_STRVU</name>
<accession>A0A3P7IUA1</accession>
<evidence type="ECO:0000313" key="1">
    <source>
        <dbReference type="EMBL" id="VDM69104.1"/>
    </source>
</evidence>